<dbReference type="SUPFAM" id="SSF51735">
    <property type="entry name" value="NAD(P)-binding Rossmann-fold domains"/>
    <property type="match status" value="1"/>
</dbReference>
<dbReference type="Proteomes" id="UP000295649">
    <property type="component" value="Unassembled WGS sequence"/>
</dbReference>
<organism evidence="7 8">
    <name type="scientific">Methylomonas methanica</name>
    <dbReference type="NCBI Taxonomy" id="421"/>
    <lineage>
        <taxon>Bacteria</taxon>
        <taxon>Pseudomonadati</taxon>
        <taxon>Pseudomonadota</taxon>
        <taxon>Gammaproteobacteria</taxon>
        <taxon>Methylococcales</taxon>
        <taxon>Methylococcaceae</taxon>
        <taxon>Methylomonas</taxon>
    </lineage>
</organism>
<dbReference type="CDD" id="cd08255">
    <property type="entry name" value="2-desacetyl-2-hydroxyethyl_bacteriochlorophyllide_like"/>
    <property type="match status" value="1"/>
</dbReference>
<dbReference type="Gene3D" id="3.40.50.720">
    <property type="entry name" value="NAD(P)-binding Rossmann-like Domain"/>
    <property type="match status" value="1"/>
</dbReference>
<feature type="domain" description="Alcohol dehydrogenase-like C-terminal" evidence="6">
    <location>
        <begin position="186"/>
        <end position="298"/>
    </location>
</feature>
<protein>
    <submittedName>
        <fullName evidence="7">2-desacetyl-2-hydroxyethyl bacteriochlorophyllide A dehydrogenase</fullName>
    </submittedName>
</protein>
<comment type="similarity">
    <text evidence="2">Belongs to the zinc-containing alcohol dehydrogenase family.</text>
</comment>
<name>A0ABY2CIX6_METMH</name>
<keyword evidence="4" id="KW-0862">Zinc</keyword>
<dbReference type="SUPFAM" id="SSF50129">
    <property type="entry name" value="GroES-like"/>
    <property type="match status" value="1"/>
</dbReference>
<evidence type="ECO:0000256" key="4">
    <source>
        <dbReference type="ARBA" id="ARBA00022833"/>
    </source>
</evidence>
<dbReference type="Gene3D" id="3.90.180.10">
    <property type="entry name" value="Medium-chain alcohol dehydrogenases, catalytic domain"/>
    <property type="match status" value="2"/>
</dbReference>
<dbReference type="InterPro" id="IPR013149">
    <property type="entry name" value="ADH-like_C"/>
</dbReference>
<evidence type="ECO:0000256" key="3">
    <source>
        <dbReference type="ARBA" id="ARBA00022723"/>
    </source>
</evidence>
<keyword evidence="3" id="KW-0479">Metal-binding</keyword>
<proteinExistence type="inferred from homology"/>
<evidence type="ECO:0000313" key="7">
    <source>
        <dbReference type="EMBL" id="TCV80956.1"/>
    </source>
</evidence>
<accession>A0ABY2CIX6</accession>
<evidence type="ECO:0000313" key="8">
    <source>
        <dbReference type="Proteomes" id="UP000295649"/>
    </source>
</evidence>
<evidence type="ECO:0000256" key="1">
    <source>
        <dbReference type="ARBA" id="ARBA00001947"/>
    </source>
</evidence>
<keyword evidence="5" id="KW-0560">Oxidoreductase</keyword>
<comment type="cofactor">
    <cofactor evidence="1">
        <name>Zn(2+)</name>
        <dbReference type="ChEBI" id="CHEBI:29105"/>
    </cofactor>
</comment>
<reference evidence="7 8" key="1">
    <citation type="submission" date="2019-03" db="EMBL/GenBank/DDBJ databases">
        <title>Systems level insights into methane cycling in arid and semi-arid ecosystems.</title>
        <authorList>
            <person name="Kalyuzhnaya M."/>
        </authorList>
    </citation>
    <scope>NUCLEOTIDE SEQUENCE [LARGE SCALE GENOMIC DNA]</scope>
    <source>
        <strain evidence="7 8">S-1</strain>
    </source>
</reference>
<evidence type="ECO:0000256" key="5">
    <source>
        <dbReference type="ARBA" id="ARBA00023002"/>
    </source>
</evidence>
<dbReference type="InterPro" id="IPR011032">
    <property type="entry name" value="GroES-like_sf"/>
</dbReference>
<dbReference type="PANTHER" id="PTHR43350:SF19">
    <property type="entry name" value="D-GULOSIDE 3-DEHYDROGENASE"/>
    <property type="match status" value="1"/>
</dbReference>
<dbReference type="Pfam" id="PF00107">
    <property type="entry name" value="ADH_zinc_N"/>
    <property type="match status" value="1"/>
</dbReference>
<evidence type="ECO:0000256" key="2">
    <source>
        <dbReference type="ARBA" id="ARBA00008072"/>
    </source>
</evidence>
<keyword evidence="8" id="KW-1185">Reference proteome</keyword>
<comment type="caution">
    <text evidence="7">The sequence shown here is derived from an EMBL/GenBank/DDBJ whole genome shotgun (WGS) entry which is preliminary data.</text>
</comment>
<dbReference type="PANTHER" id="PTHR43350">
    <property type="entry name" value="NAD-DEPENDENT ALCOHOL DEHYDROGENASE"/>
    <property type="match status" value="1"/>
</dbReference>
<sequence>MGQFAIPTGVGRRVIVRQLWFNGPRQIEIREQRLPQLESGQMLVKSVCSAISAGTEMLVYRGQLPTDIALDASLATLQQQAAYPLQYGYACVGRVEQIGDGVDAAWLNQRVFSFQPHASHFIATADQLIALPDNVEPEAAVFLANMETAVNLVLDGSPALGERVVVLGQGIVGLLLSSILARFPLAQLLALDEINKRRNYAEWLGVHRTFDPKSDRQITELKEALRLPVELSATPNAGADLIYEVSGAPTALNLAIELCSYSGRIVIGSWYGSKSAAVQLGGVAHRNRIQFISSQVSSIAPELSGRWDKARRFQQAWQMIKRVKPQALISHRVPIDQAADIYQLLDQAPKQVLQAIFIY</sequence>
<dbReference type="EMBL" id="SMCN01000017">
    <property type="protein sequence ID" value="TCV80956.1"/>
    <property type="molecule type" value="Genomic_DNA"/>
</dbReference>
<evidence type="ECO:0000259" key="6">
    <source>
        <dbReference type="Pfam" id="PF00107"/>
    </source>
</evidence>
<gene>
    <name evidence="7" type="ORF">EDE11_1175</name>
</gene>
<dbReference type="InterPro" id="IPR036291">
    <property type="entry name" value="NAD(P)-bd_dom_sf"/>
</dbReference>